<dbReference type="KEGG" id="egt:105968898"/>
<dbReference type="EMBL" id="KI631456">
    <property type="protein sequence ID" value="EYU27615.1"/>
    <property type="molecule type" value="Genomic_DNA"/>
</dbReference>
<proteinExistence type="predicted"/>
<evidence type="ECO:0000313" key="2">
    <source>
        <dbReference type="EMBL" id="EYU27615.1"/>
    </source>
</evidence>
<protein>
    <submittedName>
        <fullName evidence="2">Uncharacterized protein</fullName>
    </submittedName>
</protein>
<feature type="region of interest" description="Disordered" evidence="1">
    <location>
        <begin position="97"/>
        <end position="122"/>
    </location>
</feature>
<dbReference type="OMA" id="KEWIHAG"/>
<dbReference type="Proteomes" id="UP000030748">
    <property type="component" value="Unassembled WGS sequence"/>
</dbReference>
<evidence type="ECO:0000256" key="1">
    <source>
        <dbReference type="SAM" id="MobiDB-lite"/>
    </source>
</evidence>
<dbReference type="AlphaFoldDB" id="A0A022QMB1"/>
<organism evidence="2 3">
    <name type="scientific">Erythranthe guttata</name>
    <name type="common">Yellow monkey flower</name>
    <name type="synonym">Mimulus guttatus</name>
    <dbReference type="NCBI Taxonomy" id="4155"/>
    <lineage>
        <taxon>Eukaryota</taxon>
        <taxon>Viridiplantae</taxon>
        <taxon>Streptophyta</taxon>
        <taxon>Embryophyta</taxon>
        <taxon>Tracheophyta</taxon>
        <taxon>Spermatophyta</taxon>
        <taxon>Magnoliopsida</taxon>
        <taxon>eudicotyledons</taxon>
        <taxon>Gunneridae</taxon>
        <taxon>Pentapetalae</taxon>
        <taxon>asterids</taxon>
        <taxon>lamiids</taxon>
        <taxon>Lamiales</taxon>
        <taxon>Phrymaceae</taxon>
        <taxon>Erythranthe</taxon>
    </lineage>
</organism>
<dbReference type="PhylomeDB" id="A0A022QMB1"/>
<name>A0A022QMB1_ERYGU</name>
<keyword evidence="3" id="KW-1185">Reference proteome</keyword>
<gene>
    <name evidence="2" type="ORF">MIMGU_mgv1a020251mg</name>
</gene>
<dbReference type="OrthoDB" id="1937661at2759"/>
<sequence length="296" mass="33199">MGCMYSKAITRSMSIREELSHGIFHSSSSAAWEELVLTSHSGNNNEHLVALATKLRTSNFTLPSTEPVKAEAESAPGSVTELDYGRFTRSKSCQIFGDDREIPSPENENKLDRKDKSMGGSRSFHTVEEYDSLLERIRKSSTNTVEYPSEEGFSSLRNSDASENILQENGTRENGWRRKALAKGLKSLDVPPVEFPSAAKFRQRVNAEGQVYSPGSYITPKFGSYNDAKATRAKREKNGGENPIFSPELVAAFEDCMQQLQEEEEIFLQRVDRYSPEDDVKENHLESSTKHESLIV</sequence>
<feature type="compositionally biased region" description="Basic and acidic residues" evidence="1">
    <location>
        <begin position="97"/>
        <end position="117"/>
    </location>
</feature>
<dbReference type="eggNOG" id="ENOG502S0KC">
    <property type="taxonomic scope" value="Eukaryota"/>
</dbReference>
<feature type="region of interest" description="Disordered" evidence="1">
    <location>
        <begin position="271"/>
        <end position="296"/>
    </location>
</feature>
<evidence type="ECO:0000313" key="3">
    <source>
        <dbReference type="Proteomes" id="UP000030748"/>
    </source>
</evidence>
<accession>A0A022QMB1</accession>
<reference evidence="2 3" key="1">
    <citation type="journal article" date="2013" name="Proc. Natl. Acad. Sci. U.S.A.">
        <title>Fine-scale variation in meiotic recombination in Mimulus inferred from population shotgun sequencing.</title>
        <authorList>
            <person name="Hellsten U."/>
            <person name="Wright K.M."/>
            <person name="Jenkins J."/>
            <person name="Shu S."/>
            <person name="Yuan Y."/>
            <person name="Wessler S.R."/>
            <person name="Schmutz J."/>
            <person name="Willis J.H."/>
            <person name="Rokhsar D.S."/>
        </authorList>
    </citation>
    <scope>NUCLEOTIDE SEQUENCE [LARGE SCALE GENOMIC DNA]</scope>
    <source>
        <strain evidence="3">cv. DUN x IM62</strain>
    </source>
</reference>